<dbReference type="EMBL" id="CP053015">
    <property type="protein sequence ID" value="QJQ32368.1"/>
    <property type="molecule type" value="Genomic_DNA"/>
</dbReference>
<accession>A0A6M4ATC7</accession>
<dbReference type="RefSeq" id="WP_169945557.1">
    <property type="nucleotide sequence ID" value="NZ_CP053015.1"/>
</dbReference>
<evidence type="ECO:0000313" key="3">
    <source>
        <dbReference type="Proteomes" id="UP000503018"/>
    </source>
</evidence>
<keyword evidence="3" id="KW-1185">Reference proteome</keyword>
<protein>
    <submittedName>
        <fullName evidence="2">BLUF domain-containing protein</fullName>
    </submittedName>
</protein>
<evidence type="ECO:0000313" key="2">
    <source>
        <dbReference type="EMBL" id="QJQ32368.1"/>
    </source>
</evidence>
<evidence type="ECO:0000259" key="1">
    <source>
        <dbReference type="PROSITE" id="PS50925"/>
    </source>
</evidence>
<dbReference type="GO" id="GO:0071949">
    <property type="term" value="F:FAD binding"/>
    <property type="evidence" value="ECO:0007669"/>
    <property type="project" value="InterPro"/>
</dbReference>
<dbReference type="Pfam" id="PF04940">
    <property type="entry name" value="BLUF"/>
    <property type="match status" value="1"/>
</dbReference>
<dbReference type="KEGG" id="slan:GV829_07820"/>
<name>A0A6M4ATC7_9SPHN</name>
<dbReference type="GO" id="GO:0009882">
    <property type="term" value="F:blue light photoreceptor activity"/>
    <property type="evidence" value="ECO:0007669"/>
    <property type="project" value="InterPro"/>
</dbReference>
<dbReference type="AlphaFoldDB" id="A0A6M4ATC7"/>
<sequence>MLSLIYVSRMMMRSNEQAVAELARRAELANSRLGITGLLLWNSLHFMQLLEGEGQHVMDVMTRIANDPRHTDIVYLRTEERATRECPDWGMQAQLSPLTGAGALSGFAEALPATLATDTRILFTSFASALRPAMA</sequence>
<dbReference type="InterPro" id="IPR036046">
    <property type="entry name" value="Acylphosphatase-like_dom_sf"/>
</dbReference>
<dbReference type="SMART" id="SM01034">
    <property type="entry name" value="BLUF"/>
    <property type="match status" value="1"/>
</dbReference>
<gene>
    <name evidence="2" type="ORF">GV829_07820</name>
</gene>
<proteinExistence type="predicted"/>
<organism evidence="2 3">
    <name type="scientific">Sphingomonas lacunae</name>
    <dbReference type="NCBI Taxonomy" id="2698828"/>
    <lineage>
        <taxon>Bacteria</taxon>
        <taxon>Pseudomonadati</taxon>
        <taxon>Pseudomonadota</taxon>
        <taxon>Alphaproteobacteria</taxon>
        <taxon>Sphingomonadales</taxon>
        <taxon>Sphingomonadaceae</taxon>
        <taxon>Sphingomonas</taxon>
    </lineage>
</organism>
<dbReference type="SUPFAM" id="SSF54975">
    <property type="entry name" value="Acylphosphatase/BLUF domain-like"/>
    <property type="match status" value="1"/>
</dbReference>
<dbReference type="Proteomes" id="UP000503018">
    <property type="component" value="Chromosome"/>
</dbReference>
<dbReference type="PROSITE" id="PS50925">
    <property type="entry name" value="BLUF"/>
    <property type="match status" value="1"/>
</dbReference>
<feature type="domain" description="BLUF" evidence="1">
    <location>
        <begin position="1"/>
        <end position="92"/>
    </location>
</feature>
<dbReference type="Gene3D" id="3.30.70.100">
    <property type="match status" value="1"/>
</dbReference>
<reference evidence="2 3" key="1">
    <citation type="submission" date="2020-01" db="EMBL/GenBank/DDBJ databases">
        <title>Sphingomonas sp. strain CSW-10.</title>
        <authorList>
            <person name="Chen W.-M."/>
        </authorList>
    </citation>
    <scope>NUCLEOTIDE SEQUENCE [LARGE SCALE GENOMIC DNA]</scope>
    <source>
        <strain evidence="2 3">CSW-10</strain>
    </source>
</reference>
<dbReference type="InterPro" id="IPR007024">
    <property type="entry name" value="BLUF_domain"/>
</dbReference>